<protein>
    <submittedName>
        <fullName evidence="1">Uncharacterized protein</fullName>
    </submittedName>
</protein>
<reference evidence="1" key="1">
    <citation type="submission" date="2023-04" db="EMBL/GenBank/DDBJ databases">
        <title>A chromosome-level genome assembly of the parasitoid wasp Eretmocerus hayati.</title>
        <authorList>
            <person name="Zhong Y."/>
            <person name="Liu S."/>
            <person name="Liu Y."/>
        </authorList>
    </citation>
    <scope>NUCLEOTIDE SEQUENCE</scope>
    <source>
        <strain evidence="1">ZJU_SS_LIU_2023</strain>
    </source>
</reference>
<keyword evidence="2" id="KW-1185">Reference proteome</keyword>
<evidence type="ECO:0000313" key="2">
    <source>
        <dbReference type="Proteomes" id="UP001239111"/>
    </source>
</evidence>
<name>A0ACC2PTX9_9HYME</name>
<dbReference type="Proteomes" id="UP001239111">
    <property type="component" value="Chromosome 1"/>
</dbReference>
<dbReference type="EMBL" id="CM056741">
    <property type="protein sequence ID" value="KAJ8686867.1"/>
    <property type="molecule type" value="Genomic_DNA"/>
</dbReference>
<accession>A0ACC2PTX9</accession>
<proteinExistence type="predicted"/>
<gene>
    <name evidence="1" type="ORF">QAD02_022661</name>
</gene>
<organism evidence="1 2">
    <name type="scientific">Eretmocerus hayati</name>
    <dbReference type="NCBI Taxonomy" id="131215"/>
    <lineage>
        <taxon>Eukaryota</taxon>
        <taxon>Metazoa</taxon>
        <taxon>Ecdysozoa</taxon>
        <taxon>Arthropoda</taxon>
        <taxon>Hexapoda</taxon>
        <taxon>Insecta</taxon>
        <taxon>Pterygota</taxon>
        <taxon>Neoptera</taxon>
        <taxon>Endopterygota</taxon>
        <taxon>Hymenoptera</taxon>
        <taxon>Apocrita</taxon>
        <taxon>Proctotrupomorpha</taxon>
        <taxon>Chalcidoidea</taxon>
        <taxon>Aphelinidae</taxon>
        <taxon>Aphelininae</taxon>
        <taxon>Eretmocerus</taxon>
    </lineage>
</organism>
<sequence>MAEDNADVWNESLKEYYSDSSPESRDRGRDIEDDISDSDGVGECEKTSKDIDIEEPKGSTRTNKPAITSNILLSEDKRWTRQGAREMEKTEGVDVLQITIQSLTTALETVKSMTQSMERVSANNLETERKKRNAKEKRKAAKADE</sequence>
<comment type="caution">
    <text evidence="1">The sequence shown here is derived from an EMBL/GenBank/DDBJ whole genome shotgun (WGS) entry which is preliminary data.</text>
</comment>
<evidence type="ECO:0000313" key="1">
    <source>
        <dbReference type="EMBL" id="KAJ8686867.1"/>
    </source>
</evidence>